<evidence type="ECO:0000313" key="3">
    <source>
        <dbReference type="EMBL" id="ETO05457.1"/>
    </source>
</evidence>
<keyword evidence="4" id="KW-1185">Reference proteome</keyword>
<dbReference type="AlphaFoldDB" id="X6LWF1"/>
<feature type="compositionally biased region" description="Low complexity" evidence="1">
    <location>
        <begin position="206"/>
        <end position="216"/>
    </location>
</feature>
<evidence type="ECO:0000256" key="1">
    <source>
        <dbReference type="SAM" id="MobiDB-lite"/>
    </source>
</evidence>
<comment type="caution">
    <text evidence="3">The sequence shown here is derived from an EMBL/GenBank/DDBJ whole genome shotgun (WGS) entry which is preliminary data.</text>
</comment>
<dbReference type="SUPFAM" id="SSF103657">
    <property type="entry name" value="BAR/IMD domain-like"/>
    <property type="match status" value="1"/>
</dbReference>
<reference evidence="3 4" key="1">
    <citation type="journal article" date="2013" name="Curr. Biol.">
        <title>The Genome of the Foraminiferan Reticulomyxa filosa.</title>
        <authorList>
            <person name="Glockner G."/>
            <person name="Hulsmann N."/>
            <person name="Schleicher M."/>
            <person name="Noegel A.A."/>
            <person name="Eichinger L."/>
            <person name="Gallinger C."/>
            <person name="Pawlowski J."/>
            <person name="Sierra R."/>
            <person name="Euteneuer U."/>
            <person name="Pillet L."/>
            <person name="Moustafa A."/>
            <person name="Platzer M."/>
            <person name="Groth M."/>
            <person name="Szafranski K."/>
            <person name="Schliwa M."/>
        </authorList>
    </citation>
    <scope>NUCLEOTIDE SEQUENCE [LARGE SCALE GENOMIC DNA]</scope>
</reference>
<dbReference type="EMBL" id="ASPP01028103">
    <property type="protein sequence ID" value="ETO05457.1"/>
    <property type="molecule type" value="Genomic_DNA"/>
</dbReference>
<feature type="compositionally biased region" description="Polar residues" evidence="1">
    <location>
        <begin position="186"/>
        <end position="195"/>
    </location>
</feature>
<organism evidence="3 4">
    <name type="scientific">Reticulomyxa filosa</name>
    <dbReference type="NCBI Taxonomy" id="46433"/>
    <lineage>
        <taxon>Eukaryota</taxon>
        <taxon>Sar</taxon>
        <taxon>Rhizaria</taxon>
        <taxon>Retaria</taxon>
        <taxon>Foraminifera</taxon>
        <taxon>Monothalamids</taxon>
        <taxon>Reticulomyxidae</taxon>
        <taxon>Reticulomyxa</taxon>
    </lineage>
</organism>
<evidence type="ECO:0000256" key="2">
    <source>
        <dbReference type="SAM" id="Phobius"/>
    </source>
</evidence>
<feature type="region of interest" description="Disordered" evidence="1">
    <location>
        <begin position="186"/>
        <end position="216"/>
    </location>
</feature>
<evidence type="ECO:0000313" key="4">
    <source>
        <dbReference type="Proteomes" id="UP000023152"/>
    </source>
</evidence>
<accession>X6LWF1</accession>
<dbReference type="Proteomes" id="UP000023152">
    <property type="component" value="Unassembled WGS sequence"/>
</dbReference>
<proteinExistence type="predicted"/>
<gene>
    <name evidence="3" type="ORF">RFI_31938</name>
</gene>
<name>X6LWF1_RETFI</name>
<protein>
    <submittedName>
        <fullName evidence="3">Uncharacterized protein</fullName>
    </submittedName>
</protein>
<keyword evidence="2" id="KW-0472">Membrane</keyword>
<feature type="transmembrane region" description="Helical" evidence="2">
    <location>
        <begin position="113"/>
        <end position="131"/>
    </location>
</feature>
<keyword evidence="2" id="KW-0812">Transmembrane</keyword>
<dbReference type="InterPro" id="IPR027267">
    <property type="entry name" value="AH/BAR_dom_sf"/>
</dbReference>
<sequence>MYFLLEIKKKPKFKTKIKRIMASKVNVATQNQQQWKDRYEKEQECWSREQVRFDDEMTAILQGMEANELTRLQTVGDCLRKWAVFTTNVCANRTYDIQSLAQIMSLVRPKTKILFFFLPFFFFFGNPSYVYDLKLTIKSKEKDLQSFMWETLAKRPQALGMSSAAGRMTDNLLIAYDLDESLSRQSSNNSLVTENKSIETEPQDISQNRNSSTSSSSLSKMFSGLKLPRRVNFAFLFSCFFL</sequence>
<dbReference type="Gene3D" id="1.20.1270.60">
    <property type="entry name" value="Arfaptin homology (AH) domain/BAR domain"/>
    <property type="match status" value="1"/>
</dbReference>
<keyword evidence="2" id="KW-1133">Transmembrane helix</keyword>